<comment type="caution">
    <text evidence="3">The sequence shown here is derived from an EMBL/GenBank/DDBJ whole genome shotgun (WGS) entry which is preliminary data.</text>
</comment>
<evidence type="ECO:0000256" key="1">
    <source>
        <dbReference type="SAM" id="MobiDB-lite"/>
    </source>
</evidence>
<dbReference type="InterPro" id="IPR019317">
    <property type="entry name" value="BRI3"/>
</dbReference>
<keyword evidence="2" id="KW-0812">Transmembrane</keyword>
<keyword evidence="2" id="KW-1133">Transmembrane helix</keyword>
<dbReference type="OrthoDB" id="2564984at2759"/>
<reference evidence="3 4" key="1">
    <citation type="journal article" date="2018" name="Evol. Lett.">
        <title>Horizontal gene cluster transfer increased hallucinogenic mushroom diversity.</title>
        <authorList>
            <person name="Reynolds H.T."/>
            <person name="Vijayakumar V."/>
            <person name="Gluck-Thaler E."/>
            <person name="Korotkin H.B."/>
            <person name="Matheny P.B."/>
            <person name="Slot J.C."/>
        </authorList>
    </citation>
    <scope>NUCLEOTIDE SEQUENCE [LARGE SCALE GENOMIC DNA]</scope>
    <source>
        <strain evidence="3 4">2629</strain>
    </source>
</reference>
<accession>A0A409VFK3</accession>
<evidence type="ECO:0000313" key="3">
    <source>
        <dbReference type="EMBL" id="PPQ65038.1"/>
    </source>
</evidence>
<evidence type="ECO:0000256" key="2">
    <source>
        <dbReference type="SAM" id="Phobius"/>
    </source>
</evidence>
<feature type="transmembrane region" description="Helical" evidence="2">
    <location>
        <begin position="111"/>
        <end position="133"/>
    </location>
</feature>
<dbReference type="AlphaFoldDB" id="A0A409VFK3"/>
<feature type="compositionally biased region" description="Low complexity" evidence="1">
    <location>
        <begin position="47"/>
        <end position="59"/>
    </location>
</feature>
<gene>
    <name evidence="3" type="ORF">CVT24_008186</name>
</gene>
<dbReference type="Pfam" id="PF10164">
    <property type="entry name" value="BRI3"/>
    <property type="match status" value="1"/>
</dbReference>
<feature type="region of interest" description="Disordered" evidence="1">
    <location>
        <begin position="1"/>
        <end position="86"/>
    </location>
</feature>
<organism evidence="3 4">
    <name type="scientific">Panaeolus cyanescens</name>
    <dbReference type="NCBI Taxonomy" id="181874"/>
    <lineage>
        <taxon>Eukaryota</taxon>
        <taxon>Fungi</taxon>
        <taxon>Dikarya</taxon>
        <taxon>Basidiomycota</taxon>
        <taxon>Agaricomycotina</taxon>
        <taxon>Agaricomycetes</taxon>
        <taxon>Agaricomycetidae</taxon>
        <taxon>Agaricales</taxon>
        <taxon>Agaricineae</taxon>
        <taxon>Galeropsidaceae</taxon>
        <taxon>Panaeolus</taxon>
    </lineage>
</organism>
<name>A0A409VFK3_9AGAR</name>
<protein>
    <submittedName>
        <fullName evidence="3">Uncharacterized protein</fullName>
    </submittedName>
</protein>
<keyword evidence="2" id="KW-0472">Membrane</keyword>
<dbReference type="EMBL" id="NHTK01006078">
    <property type="protein sequence ID" value="PPQ65038.1"/>
    <property type="molecule type" value="Genomic_DNA"/>
</dbReference>
<evidence type="ECO:0000313" key="4">
    <source>
        <dbReference type="Proteomes" id="UP000284842"/>
    </source>
</evidence>
<dbReference type="Proteomes" id="UP000284842">
    <property type="component" value="Unassembled WGS sequence"/>
</dbReference>
<dbReference type="InParanoid" id="A0A409VFK3"/>
<proteinExistence type="predicted"/>
<keyword evidence="4" id="KW-1185">Reference proteome</keyword>
<sequence>MRNNGTHSRSPLNPNHRSPTVLSEAIDTPDPAMASEPYQDFEFAVGSMNSESSSLNSSSIRHLKGRGRRSGSGSGSSRSAPAPEPLNYGLQKAEEYNPCAHGYHDPDKRKYGYCGIAAAVCLFPLGIFCLMMDTSRQCKRCGNVLDPSLTAQW</sequence>
<feature type="compositionally biased region" description="Polar residues" evidence="1">
    <location>
        <begin position="1"/>
        <end position="21"/>
    </location>
</feature>